<dbReference type="VEuPathDB" id="FungiDB:BDV34DRAFT_210920"/>
<dbReference type="Gene3D" id="3.40.50.150">
    <property type="entry name" value="Vaccinia Virus protein VP39"/>
    <property type="match status" value="2"/>
</dbReference>
<reference evidence="1 2" key="1">
    <citation type="submission" date="2019-04" db="EMBL/GenBank/DDBJ databases">
        <title>Fungal friends and foes A comparative genomics study of 23 Aspergillus species from section Flavi.</title>
        <authorList>
            <consortium name="DOE Joint Genome Institute"/>
            <person name="Kjaerbolling I."/>
            <person name="Vesth T.C."/>
            <person name="Frisvad J.C."/>
            <person name="Nybo J.L."/>
            <person name="Theobald S."/>
            <person name="Kildgaard S."/>
            <person name="Petersen T.I."/>
            <person name="Kuo A."/>
            <person name="Sato A."/>
            <person name="Lyhne E.K."/>
            <person name="Kogle M.E."/>
            <person name="Wiebenga A."/>
            <person name="Kun R.S."/>
            <person name="Lubbers R.J."/>
            <person name="Makela M.R."/>
            <person name="Barry K."/>
            <person name="Chovatia M."/>
            <person name="Clum A."/>
            <person name="Daum C."/>
            <person name="Haridas S."/>
            <person name="He G."/>
            <person name="LaButti K."/>
            <person name="Lipzen A."/>
            <person name="Mondo S."/>
            <person name="Pangilinan J."/>
            <person name="Riley R."/>
            <person name="Salamov A."/>
            <person name="Simmons B.A."/>
            <person name="Magnuson J.K."/>
            <person name="Henrissat B."/>
            <person name="Mortensen U.H."/>
            <person name="Larsen T.O."/>
            <person name="De vries R.P."/>
            <person name="Grigoriev I.V."/>
            <person name="Machida M."/>
            <person name="Baker S.E."/>
            <person name="Andersen M.R."/>
        </authorList>
    </citation>
    <scope>NUCLEOTIDE SEQUENCE [LARGE SCALE GENOMIC DNA]</scope>
    <source>
        <strain evidence="1 2">CBS 117618</strain>
    </source>
</reference>
<dbReference type="SUPFAM" id="SSF53335">
    <property type="entry name" value="S-adenosyl-L-methionine-dependent methyltransferases"/>
    <property type="match status" value="1"/>
</dbReference>
<keyword evidence="2" id="KW-1185">Reference proteome</keyword>
<dbReference type="PANTHER" id="PTHR43167:SF1">
    <property type="entry name" value="PUTATIVE (AFU_ORTHOLOGUE AFUA_6G01830)-RELATED"/>
    <property type="match status" value="1"/>
</dbReference>
<dbReference type="InterPro" id="IPR029063">
    <property type="entry name" value="SAM-dependent_MTases_sf"/>
</dbReference>
<gene>
    <name evidence="1" type="ORF">BDV34DRAFT_210920</name>
</gene>
<organism evidence="1 2">
    <name type="scientific">Aspergillus parasiticus</name>
    <dbReference type="NCBI Taxonomy" id="5067"/>
    <lineage>
        <taxon>Eukaryota</taxon>
        <taxon>Fungi</taxon>
        <taxon>Dikarya</taxon>
        <taxon>Ascomycota</taxon>
        <taxon>Pezizomycotina</taxon>
        <taxon>Eurotiomycetes</taxon>
        <taxon>Eurotiomycetidae</taxon>
        <taxon>Eurotiales</taxon>
        <taxon>Aspergillaceae</taxon>
        <taxon>Aspergillus</taxon>
        <taxon>Aspergillus subgen. Circumdati</taxon>
    </lineage>
</organism>
<evidence type="ECO:0000313" key="2">
    <source>
        <dbReference type="Proteomes" id="UP000326532"/>
    </source>
</evidence>
<protein>
    <recommendedName>
        <fullName evidence="3">S-adenosyl-L-methionine-dependent methyltransferase</fullName>
    </recommendedName>
</protein>
<sequence length="158" mass="17307">MATPINPLKDAGVPQHILSLLDRLHAASIRFITPPREHFIALDQDKCHFVYQLASAINAKNIVKAGTSFGVITIYLGLAVSANVEASETLKEHVPPVDMLLLDIWAPMTLPALKALQPHLRYGAVVIVDNTISSAGHYEDLLEYLQQENSGFTNLTNP</sequence>
<proteinExistence type="predicted"/>
<dbReference type="OMA" id="DIWAPMT"/>
<dbReference type="PANTHER" id="PTHR43167">
    <property type="entry name" value="PUTATIVE (AFU_ORTHOLOGUE AFUA_6G01830)-RELATED"/>
    <property type="match status" value="1"/>
</dbReference>
<dbReference type="Proteomes" id="UP000326532">
    <property type="component" value="Unassembled WGS sequence"/>
</dbReference>
<accession>A0A5N6DTW1</accession>
<evidence type="ECO:0000313" key="1">
    <source>
        <dbReference type="EMBL" id="KAB8208519.1"/>
    </source>
</evidence>
<dbReference type="EMBL" id="ML734951">
    <property type="protein sequence ID" value="KAB8208519.1"/>
    <property type="molecule type" value="Genomic_DNA"/>
</dbReference>
<dbReference type="AlphaFoldDB" id="A0A5N6DTW1"/>
<name>A0A5N6DTW1_ASPPA</name>
<evidence type="ECO:0008006" key="3">
    <source>
        <dbReference type="Google" id="ProtNLM"/>
    </source>
</evidence>